<dbReference type="InterPro" id="IPR010209">
    <property type="entry name" value="Ion_transpt_RnfG/RsxG"/>
</dbReference>
<protein>
    <recommendedName>
        <fullName evidence="6">Ion-translocating oxidoreductase complex subunit G</fullName>
        <ecNumber evidence="6">7.-.-.-</ecNumber>
    </recommendedName>
    <alternativeName>
        <fullName evidence="6">Rnf electron transport complex subunit G</fullName>
    </alternativeName>
</protein>
<dbReference type="GO" id="GO:0009055">
    <property type="term" value="F:electron transfer activity"/>
    <property type="evidence" value="ECO:0007669"/>
    <property type="project" value="InterPro"/>
</dbReference>
<evidence type="ECO:0000256" key="1">
    <source>
        <dbReference type="ARBA" id="ARBA00022448"/>
    </source>
</evidence>
<feature type="domain" description="FMN-binding" evidence="8">
    <location>
        <begin position="106"/>
        <end position="196"/>
    </location>
</feature>
<comment type="subcellular location">
    <subcellularLocation>
        <location evidence="6">Cell inner membrane</location>
        <topology evidence="6">Single-pass membrane protein</topology>
    </subcellularLocation>
</comment>
<keyword evidence="6" id="KW-0997">Cell inner membrane</keyword>
<keyword evidence="4 6" id="KW-0288">FMN</keyword>
<comment type="subunit">
    <text evidence="6">The complex is composed of six subunits: RnfA, RnfB, RnfC, RnfD, RnfE and RnfG.</text>
</comment>
<dbReference type="PANTHER" id="PTHR36118:SF1">
    <property type="entry name" value="ION-TRANSLOCATING OXIDOREDUCTASE COMPLEX SUBUNIT G"/>
    <property type="match status" value="1"/>
</dbReference>
<keyword evidence="10" id="KW-1185">Reference proteome</keyword>
<sequence length="221" mass="23381">MNETLRQARVSALTLFVFALVATALMAGVYALTHKIVAANEQAARLAIVSQVLPAGGYDNDPARAAVTLSAADGRRLGNDGPSQVYIARLGGRMVARVFEATAPNGYAGRIRLLVGVDAQGAITGVRVVSHKETPGLGDYIDRAKSDWIDQFNGLALTRDSEWKVKKDGGRFDAMAGATVSPRAVVGAVANTLRFVAAERTKPGQWDTQPVPAREPTGARP</sequence>
<dbReference type="InterPro" id="IPR007329">
    <property type="entry name" value="FMN-bd"/>
</dbReference>
<evidence type="ECO:0000259" key="8">
    <source>
        <dbReference type="SMART" id="SM00900"/>
    </source>
</evidence>
<reference evidence="9 10" key="1">
    <citation type="submission" date="2018-04" db="EMBL/GenBank/DDBJ databases">
        <title>Denitrifier Microvirgula.</title>
        <authorList>
            <person name="Anderson E."/>
            <person name="Jang J."/>
            <person name="Ishii S."/>
        </authorList>
    </citation>
    <scope>NUCLEOTIDE SEQUENCE [LARGE SCALE GENOMIC DNA]</scope>
    <source>
        <strain evidence="9 10">BE2.4</strain>
    </source>
</reference>
<dbReference type="NCBIfam" id="TIGR01947">
    <property type="entry name" value="rnfG"/>
    <property type="match status" value="1"/>
</dbReference>
<dbReference type="GO" id="GO:0010181">
    <property type="term" value="F:FMN binding"/>
    <property type="evidence" value="ECO:0007669"/>
    <property type="project" value="InterPro"/>
</dbReference>
<proteinExistence type="inferred from homology"/>
<keyword evidence="6" id="KW-0812">Transmembrane</keyword>
<evidence type="ECO:0000256" key="2">
    <source>
        <dbReference type="ARBA" id="ARBA00022553"/>
    </source>
</evidence>
<evidence type="ECO:0000256" key="3">
    <source>
        <dbReference type="ARBA" id="ARBA00022630"/>
    </source>
</evidence>
<comment type="function">
    <text evidence="6">Part of a membrane-bound complex that couples electron transfer with translocation of ions across the membrane.</text>
</comment>
<dbReference type="RefSeq" id="WP_107889944.1">
    <property type="nucleotide sequence ID" value="NZ_CP028519.1"/>
</dbReference>
<dbReference type="OrthoDB" id="9784165at2"/>
<dbReference type="GO" id="GO:0005886">
    <property type="term" value="C:plasma membrane"/>
    <property type="evidence" value="ECO:0007669"/>
    <property type="project" value="UniProtKB-SubCell"/>
</dbReference>
<feature type="region of interest" description="Disordered" evidence="7">
    <location>
        <begin position="200"/>
        <end position="221"/>
    </location>
</feature>
<gene>
    <name evidence="6" type="primary">rnfG</name>
    <name evidence="9" type="ORF">DAI18_16320</name>
</gene>
<dbReference type="GO" id="GO:0022900">
    <property type="term" value="P:electron transport chain"/>
    <property type="evidence" value="ECO:0007669"/>
    <property type="project" value="UniProtKB-UniRule"/>
</dbReference>
<keyword evidence="6" id="KW-1133">Transmembrane helix</keyword>
<keyword evidence="1 6" id="KW-0813">Transport</keyword>
<dbReference type="AlphaFoldDB" id="A0A2S0PDU7"/>
<dbReference type="Pfam" id="PF04205">
    <property type="entry name" value="FMN_bind"/>
    <property type="match status" value="1"/>
</dbReference>
<evidence type="ECO:0000256" key="4">
    <source>
        <dbReference type="ARBA" id="ARBA00022643"/>
    </source>
</evidence>
<dbReference type="EC" id="7.-.-.-" evidence="6"/>
<comment type="similarity">
    <text evidence="6">Belongs to the RnfG family.</text>
</comment>
<evidence type="ECO:0000256" key="7">
    <source>
        <dbReference type="SAM" id="MobiDB-lite"/>
    </source>
</evidence>
<feature type="modified residue" description="FMN phosphoryl threonine" evidence="6">
    <location>
        <position position="179"/>
    </location>
</feature>
<keyword evidence="6" id="KW-1003">Cell membrane</keyword>
<dbReference type="NCBIfam" id="NF002519">
    <property type="entry name" value="PRK01908.1"/>
    <property type="match status" value="1"/>
</dbReference>
<comment type="cofactor">
    <cofactor evidence="6">
        <name>FMN</name>
        <dbReference type="ChEBI" id="CHEBI:58210"/>
    </cofactor>
</comment>
<dbReference type="SMART" id="SM00900">
    <property type="entry name" value="FMN_bind"/>
    <property type="match status" value="1"/>
</dbReference>
<dbReference type="PIRSF" id="PIRSF006091">
    <property type="entry name" value="E_trnsport_RnfG"/>
    <property type="match status" value="1"/>
</dbReference>
<dbReference type="HAMAP" id="MF_00479">
    <property type="entry name" value="RsxG_RnfG"/>
    <property type="match status" value="1"/>
</dbReference>
<name>A0A2S0PDU7_9NEIS</name>
<keyword evidence="5 6" id="KW-0249">Electron transport</keyword>
<dbReference type="STRING" id="1122240.GCA_000620105_03600"/>
<evidence type="ECO:0000256" key="5">
    <source>
        <dbReference type="ARBA" id="ARBA00022982"/>
    </source>
</evidence>
<organism evidence="9 10">
    <name type="scientific">Microvirgula aerodenitrificans</name>
    <dbReference type="NCBI Taxonomy" id="57480"/>
    <lineage>
        <taxon>Bacteria</taxon>
        <taxon>Pseudomonadati</taxon>
        <taxon>Pseudomonadota</taxon>
        <taxon>Betaproteobacteria</taxon>
        <taxon>Neisseriales</taxon>
        <taxon>Aquaspirillaceae</taxon>
        <taxon>Microvirgula</taxon>
    </lineage>
</organism>
<evidence type="ECO:0000313" key="9">
    <source>
        <dbReference type="EMBL" id="AVY95437.1"/>
    </source>
</evidence>
<evidence type="ECO:0000313" key="10">
    <source>
        <dbReference type="Proteomes" id="UP000244173"/>
    </source>
</evidence>
<evidence type="ECO:0000256" key="6">
    <source>
        <dbReference type="HAMAP-Rule" id="MF_00479"/>
    </source>
</evidence>
<keyword evidence="2 6" id="KW-0597">Phosphoprotein</keyword>
<keyword evidence="6" id="KW-0472">Membrane</keyword>
<dbReference type="KEGG" id="maer:DAI18_16320"/>
<keyword evidence="3 6" id="KW-0285">Flavoprotein</keyword>
<dbReference type="EMBL" id="CP028519">
    <property type="protein sequence ID" value="AVY95437.1"/>
    <property type="molecule type" value="Genomic_DNA"/>
</dbReference>
<dbReference type="PANTHER" id="PTHR36118">
    <property type="entry name" value="ION-TRANSLOCATING OXIDOREDUCTASE COMPLEX SUBUNIT G"/>
    <property type="match status" value="1"/>
</dbReference>
<dbReference type="Proteomes" id="UP000244173">
    <property type="component" value="Chromosome"/>
</dbReference>
<accession>A0A2S0PDU7</accession>
<keyword evidence="6" id="KW-1278">Translocase</keyword>